<feature type="compositionally biased region" description="Basic residues" evidence="1">
    <location>
        <begin position="307"/>
        <end position="319"/>
    </location>
</feature>
<dbReference type="PANTHER" id="PTHR31128">
    <property type="entry name" value="PROTEIN CBR-CLEC-135-RELATED"/>
    <property type="match status" value="1"/>
</dbReference>
<evidence type="ECO:0000313" key="3">
    <source>
        <dbReference type="Proteomes" id="UP000298663"/>
    </source>
</evidence>
<comment type="caution">
    <text evidence="2">The sequence shown here is derived from an EMBL/GenBank/DDBJ whole genome shotgun (WGS) entry which is preliminary data.</text>
</comment>
<feature type="compositionally biased region" description="Basic and acidic residues" evidence="1">
    <location>
        <begin position="192"/>
        <end position="214"/>
    </location>
</feature>
<keyword evidence="3" id="KW-1185">Reference proteome</keyword>
<feature type="compositionally biased region" description="Basic and acidic residues" evidence="1">
    <location>
        <begin position="321"/>
        <end position="335"/>
    </location>
</feature>
<organism evidence="2 3">
    <name type="scientific">Steinernema carpocapsae</name>
    <name type="common">Entomopathogenic nematode</name>
    <dbReference type="NCBI Taxonomy" id="34508"/>
    <lineage>
        <taxon>Eukaryota</taxon>
        <taxon>Metazoa</taxon>
        <taxon>Ecdysozoa</taxon>
        <taxon>Nematoda</taxon>
        <taxon>Chromadorea</taxon>
        <taxon>Rhabditida</taxon>
        <taxon>Tylenchina</taxon>
        <taxon>Panagrolaimomorpha</taxon>
        <taxon>Strongyloidoidea</taxon>
        <taxon>Steinernematidae</taxon>
        <taxon>Steinernema</taxon>
    </lineage>
</organism>
<feature type="region of interest" description="Disordered" evidence="1">
    <location>
        <begin position="150"/>
        <end position="214"/>
    </location>
</feature>
<accession>A0A4V6A6Z5</accession>
<proteinExistence type="predicted"/>
<name>A0A4V6A6Z5_STECR</name>
<evidence type="ECO:0000256" key="1">
    <source>
        <dbReference type="SAM" id="MobiDB-lite"/>
    </source>
</evidence>
<dbReference type="Proteomes" id="UP000298663">
    <property type="component" value="Unassembled WGS sequence"/>
</dbReference>
<feature type="compositionally biased region" description="Basic and acidic residues" evidence="1">
    <location>
        <begin position="268"/>
        <end position="292"/>
    </location>
</feature>
<sequence>MLYMSEFSKTSLTTTRIPVTPSLSKLPVNRRTSRAISDLSPHSEADVLKSSHPRLILKAISPDRLPPASCLDTNQSSSPPPHFCLFTSPRAVGQSCRVVSISAEQRTTIRSFWSVTDSNSKMGRVKKERMSRRGSCETEATCCCHGRGCENVPESKSKKPRNPRYEEIDPKKTPLHVKRTQIDSMRLTKSAESARDAKQAEERGKQGEAEEGQRKKVERCAILGVEKIRRRKPKPDTENSLYEDVERVKTAELLDPPMSRKTSKKLKKVLETEKKDDAREDQKREWNSRQGEESVDDGQERDEARKERTKKKRNRKGNHVGHQDATDAESPEGRRRRERHSLWSILEGPERKYLSTTPRRLNSEASVYEMVERMEDCLLDDDSGRTMDRADRVRTEPYSELIGERIGQFYLGALRQKDAEKSCRRRKKFRFYHRLPGDDFRRSYDKMPYRLMLWMVCRSKDGSHNHFPVQKSNNKWTIVDKSKPKKKFSFFNNLIRYYTDHPEELEKDDSNSGCQMAL</sequence>
<gene>
    <name evidence="2" type="ORF">L596_010407</name>
</gene>
<dbReference type="EMBL" id="AZBU02000002">
    <property type="protein sequence ID" value="TKR96385.1"/>
    <property type="molecule type" value="Genomic_DNA"/>
</dbReference>
<reference evidence="2 3" key="2">
    <citation type="journal article" date="2019" name="G3 (Bethesda)">
        <title>Hybrid Assembly of the Genome of the Entomopathogenic Nematode Steinernema carpocapsae Identifies the X-Chromosome.</title>
        <authorList>
            <person name="Serra L."/>
            <person name="Macchietto M."/>
            <person name="Macias-Munoz A."/>
            <person name="McGill C.J."/>
            <person name="Rodriguez I.M."/>
            <person name="Rodriguez B."/>
            <person name="Murad R."/>
            <person name="Mortazavi A."/>
        </authorList>
    </citation>
    <scope>NUCLEOTIDE SEQUENCE [LARGE SCALE GENOMIC DNA]</scope>
    <source>
        <strain evidence="2 3">ALL</strain>
    </source>
</reference>
<dbReference type="AlphaFoldDB" id="A0A4V6A6Z5"/>
<feature type="region of interest" description="Disordered" evidence="1">
    <location>
        <begin position="253"/>
        <end position="342"/>
    </location>
</feature>
<reference evidence="2 3" key="1">
    <citation type="journal article" date="2015" name="Genome Biol.">
        <title>Comparative genomics of Steinernema reveals deeply conserved gene regulatory networks.</title>
        <authorList>
            <person name="Dillman A.R."/>
            <person name="Macchietto M."/>
            <person name="Porter C.F."/>
            <person name="Rogers A."/>
            <person name="Williams B."/>
            <person name="Antoshechkin I."/>
            <person name="Lee M.M."/>
            <person name="Goodwin Z."/>
            <person name="Lu X."/>
            <person name="Lewis E.E."/>
            <person name="Goodrich-Blair H."/>
            <person name="Stock S.P."/>
            <person name="Adams B.J."/>
            <person name="Sternberg P.W."/>
            <person name="Mortazavi A."/>
        </authorList>
    </citation>
    <scope>NUCLEOTIDE SEQUENCE [LARGE SCALE GENOMIC DNA]</scope>
    <source>
        <strain evidence="2 3">ALL</strain>
    </source>
</reference>
<feature type="compositionally biased region" description="Basic and acidic residues" evidence="1">
    <location>
        <begin position="153"/>
        <end position="172"/>
    </location>
</feature>
<dbReference type="OrthoDB" id="5795861at2759"/>
<protein>
    <submittedName>
        <fullName evidence="2">Uncharacterized protein</fullName>
    </submittedName>
</protein>
<evidence type="ECO:0000313" key="2">
    <source>
        <dbReference type="EMBL" id="TKR96385.1"/>
    </source>
</evidence>